<dbReference type="Gene3D" id="1.20.930.10">
    <property type="entry name" value="Conserved domain common to transcription factors TFIIS, elongin A, CRSP70"/>
    <property type="match status" value="1"/>
</dbReference>
<comment type="function">
    <text evidence="4">Transcription factor involved in RNA polymerase II transcription regulation. May function in both SPT15/TBP post-recruitment and recruitment steps of transcription.</text>
</comment>
<keyword evidence="1" id="KW-0805">Transcription regulation</keyword>
<dbReference type="Proteomes" id="UP000008066">
    <property type="component" value="Unassembled WGS sequence"/>
</dbReference>
<organism evidence="10">
    <name type="scientific">Chaetomium thermophilum (strain DSM 1495 / CBS 144.50 / IMI 039719)</name>
    <name type="common">Thermochaetoides thermophila</name>
    <dbReference type="NCBI Taxonomy" id="759272"/>
    <lineage>
        <taxon>Eukaryota</taxon>
        <taxon>Fungi</taxon>
        <taxon>Dikarya</taxon>
        <taxon>Ascomycota</taxon>
        <taxon>Pezizomycotina</taxon>
        <taxon>Sordariomycetes</taxon>
        <taxon>Sordariomycetidae</taxon>
        <taxon>Sordariales</taxon>
        <taxon>Chaetomiaceae</taxon>
        <taxon>Thermochaetoides</taxon>
    </lineage>
</organism>
<evidence type="ECO:0000256" key="3">
    <source>
        <dbReference type="ARBA" id="ARBA00023242"/>
    </source>
</evidence>
<reference evidence="9 10" key="1">
    <citation type="journal article" date="2011" name="Cell">
        <title>Insight into structure and assembly of the nuclear pore complex by utilizing the genome of a eukaryotic thermophile.</title>
        <authorList>
            <person name="Amlacher S."/>
            <person name="Sarges P."/>
            <person name="Flemming D."/>
            <person name="van Noort V."/>
            <person name="Kunze R."/>
            <person name="Devos D.P."/>
            <person name="Arumugam M."/>
            <person name="Bork P."/>
            <person name="Hurt E."/>
        </authorList>
    </citation>
    <scope>NUCLEOTIDE SEQUENCE [LARGE SCALE GENOMIC DNA]</scope>
    <source>
        <strain evidence="10">DSM 1495 / CBS 144.50 / IMI 039719</strain>
    </source>
</reference>
<evidence type="ECO:0000256" key="6">
    <source>
        <dbReference type="PROSITE-ProRule" id="PRU00649"/>
    </source>
</evidence>
<evidence type="ECO:0000256" key="4">
    <source>
        <dbReference type="ARBA" id="ARBA00037349"/>
    </source>
</evidence>
<evidence type="ECO:0000313" key="10">
    <source>
        <dbReference type="Proteomes" id="UP000008066"/>
    </source>
</evidence>
<feature type="compositionally biased region" description="Acidic residues" evidence="7">
    <location>
        <begin position="49"/>
        <end position="64"/>
    </location>
</feature>
<name>G0RZT5_CHATD</name>
<dbReference type="InterPro" id="IPR051037">
    <property type="entry name" value="RNAPII_TF_IWS1"/>
</dbReference>
<dbReference type="OrthoDB" id="21124at2759"/>
<dbReference type="SUPFAM" id="SSF47676">
    <property type="entry name" value="Conserved domain common to transcription factors TFIIS, elongin A, CRSP70"/>
    <property type="match status" value="1"/>
</dbReference>
<dbReference type="AlphaFoldDB" id="G0RZT5"/>
<dbReference type="GeneID" id="18254450"/>
<dbReference type="PANTHER" id="PTHR46010:SF1">
    <property type="entry name" value="PROTEIN IWS1 HOMOLOG"/>
    <property type="match status" value="1"/>
</dbReference>
<dbReference type="FunFam" id="1.20.930.10:FF:000003">
    <property type="entry name" value="Putative Transcription factor IWS1"/>
    <property type="match status" value="1"/>
</dbReference>
<dbReference type="Pfam" id="PF08711">
    <property type="entry name" value="Med26"/>
    <property type="match status" value="1"/>
</dbReference>
<keyword evidence="10" id="KW-1185">Reference proteome</keyword>
<dbReference type="PROSITE" id="PS51319">
    <property type="entry name" value="TFIIS_N"/>
    <property type="match status" value="1"/>
</dbReference>
<evidence type="ECO:0000256" key="1">
    <source>
        <dbReference type="ARBA" id="ARBA00023015"/>
    </source>
</evidence>
<dbReference type="PANTHER" id="PTHR46010">
    <property type="entry name" value="PROTEIN IWS1 HOMOLOG"/>
    <property type="match status" value="1"/>
</dbReference>
<evidence type="ECO:0000256" key="7">
    <source>
        <dbReference type="SAM" id="MobiDB-lite"/>
    </source>
</evidence>
<dbReference type="eggNOG" id="KOG1793">
    <property type="taxonomic scope" value="Eukaryota"/>
</dbReference>
<dbReference type="GO" id="GO:0016973">
    <property type="term" value="P:poly(A)+ mRNA export from nucleus"/>
    <property type="evidence" value="ECO:0007669"/>
    <property type="project" value="TreeGrafter"/>
</dbReference>
<comment type="subcellular location">
    <subcellularLocation>
        <location evidence="6">Nucleus</location>
    </subcellularLocation>
</comment>
<dbReference type="InterPro" id="IPR017923">
    <property type="entry name" value="TFIIS_N"/>
</dbReference>
<keyword evidence="2" id="KW-0804">Transcription</keyword>
<evidence type="ECO:0000259" key="8">
    <source>
        <dbReference type="PROSITE" id="PS51319"/>
    </source>
</evidence>
<dbReference type="EMBL" id="GL988032">
    <property type="protein sequence ID" value="EGS23713.1"/>
    <property type="molecule type" value="Genomic_DNA"/>
</dbReference>
<evidence type="ECO:0000256" key="5">
    <source>
        <dbReference type="ARBA" id="ARBA00037992"/>
    </source>
</evidence>
<evidence type="ECO:0000256" key="2">
    <source>
        <dbReference type="ARBA" id="ARBA00023163"/>
    </source>
</evidence>
<protein>
    <submittedName>
        <fullName evidence="9">Putative transcription factor involved in RNA polymerase II transcription regulation</fullName>
    </submittedName>
</protein>
<feature type="compositionally biased region" description="Basic and acidic residues" evidence="7">
    <location>
        <begin position="1"/>
        <end position="16"/>
    </location>
</feature>
<feature type="compositionally biased region" description="Acidic residues" evidence="7">
    <location>
        <begin position="139"/>
        <end position="150"/>
    </location>
</feature>
<feature type="compositionally biased region" description="Basic and acidic residues" evidence="7">
    <location>
        <begin position="38"/>
        <end position="48"/>
    </location>
</feature>
<dbReference type="RefSeq" id="XP_006690955.1">
    <property type="nucleotide sequence ID" value="XM_006690892.1"/>
</dbReference>
<feature type="domain" description="TFIIS N-terminal" evidence="8">
    <location>
        <begin position="245"/>
        <end position="322"/>
    </location>
</feature>
<sequence>MSEAIDHIEDDRRDTETPAAASNDDDAVNTAHSADGAADGHESDKDSDLLSEVDEEQFDDYDPNLEERPVEIDENIAKSLKAAKRKKTDGQTTKKPKEGRRPKKRARPAEDDGGEVDARDRRPRKARATGSERQKRDSSDEEEVNEENLTPEERRRRAIQRAVDDALKNPSKGKRKTGLDLETEIDEQIANLKVAMEKACMADNEAREKGQAATHKLKLLPQVTAMLNRTSVQEYVLDPDTNFLQSVKFFLEPLNDGSLPAYNIQRDIFNALTRLPITKEALLSSGIGKVVYFYTRSKRPEPSIKRIAERLVGEWSRPILKRTDDYKKRQVETRDFDVTAAQLAQRQEAAVVGPQTLTLTQRPAGKTRYELERERLLAPEVNPNRAQPPGLPASYTIAPRSTFDPSRAAAIAGHRPIGLAGLDAFRKMTSKGKKNNR</sequence>
<dbReference type="STRING" id="759272.G0RZT5"/>
<dbReference type="KEGG" id="cthr:CTHT_0004120"/>
<dbReference type="GO" id="GO:0005634">
    <property type="term" value="C:nucleus"/>
    <property type="evidence" value="ECO:0007669"/>
    <property type="project" value="UniProtKB-SubCell"/>
</dbReference>
<dbReference type="HOGENOM" id="CLU_045275_1_0_1"/>
<feature type="region of interest" description="Disordered" evidence="7">
    <location>
        <begin position="1"/>
        <end position="156"/>
    </location>
</feature>
<keyword evidence="3 6" id="KW-0539">Nucleus</keyword>
<gene>
    <name evidence="9" type="ORF">CTHT_0004120</name>
</gene>
<feature type="compositionally biased region" description="Basic residues" evidence="7">
    <location>
        <begin position="97"/>
        <end position="106"/>
    </location>
</feature>
<evidence type="ECO:0000313" key="9">
    <source>
        <dbReference type="EMBL" id="EGS23713.1"/>
    </source>
</evidence>
<dbReference type="OMA" id="MPAYNIQ"/>
<accession>G0RZT5</accession>
<proteinExistence type="inferred from homology"/>
<dbReference type="InterPro" id="IPR035441">
    <property type="entry name" value="TFIIS/LEDGF_dom_sf"/>
</dbReference>
<comment type="similarity">
    <text evidence="5">Belongs to the IWS1 family.</text>
</comment>